<organism evidence="1 2">
    <name type="scientific">Ruminococcus albus</name>
    <dbReference type="NCBI Taxonomy" id="1264"/>
    <lineage>
        <taxon>Bacteria</taxon>
        <taxon>Bacillati</taxon>
        <taxon>Bacillota</taxon>
        <taxon>Clostridia</taxon>
        <taxon>Eubacteriales</taxon>
        <taxon>Oscillospiraceae</taxon>
        <taxon>Ruminococcus</taxon>
    </lineage>
</organism>
<reference evidence="1 2" key="1">
    <citation type="submission" date="2016-10" db="EMBL/GenBank/DDBJ databases">
        <authorList>
            <person name="de Groot N.N."/>
        </authorList>
    </citation>
    <scope>NUCLEOTIDE SEQUENCE [LARGE SCALE GENOMIC DNA]</scope>
    <source>
        <strain evidence="1 2">AR67</strain>
    </source>
</reference>
<dbReference type="RefSeq" id="WP_074961709.1">
    <property type="nucleotide sequence ID" value="NZ_FOKQ01000017.1"/>
</dbReference>
<accession>A0A1I1L0M4</accession>
<sequence>MKRIMKSVLVLVMGLVMILPLTGCEVTETPSVNFGFKAVDTASDYNESLSAFEVGKRFYTSIKVQINTDKKKAHDYKVVVTVPKTKDVEMEKMGGLNPDSNEWVEADQLTKMTFTVKGYKEATADNIMFYGTPTDEGEAEMTVHIYDEDGNEINSGYSRKVFFEYELNTGEN</sequence>
<evidence type="ECO:0000313" key="2">
    <source>
        <dbReference type="Proteomes" id="UP000182192"/>
    </source>
</evidence>
<gene>
    <name evidence="1" type="ORF">SAMN02910406_02148</name>
</gene>
<dbReference type="EMBL" id="FOKQ01000017">
    <property type="protein sequence ID" value="SFC66627.1"/>
    <property type="molecule type" value="Genomic_DNA"/>
</dbReference>
<protein>
    <submittedName>
        <fullName evidence="1">Uncharacterized protein</fullName>
    </submittedName>
</protein>
<dbReference type="AlphaFoldDB" id="A0A1I1L0M4"/>
<name>A0A1I1L0M4_RUMAL</name>
<evidence type="ECO:0000313" key="1">
    <source>
        <dbReference type="EMBL" id="SFC66627.1"/>
    </source>
</evidence>
<dbReference type="Proteomes" id="UP000182192">
    <property type="component" value="Unassembled WGS sequence"/>
</dbReference>
<proteinExistence type="predicted"/>